<dbReference type="RefSeq" id="WP_065038041.1">
    <property type="nucleotide sequence ID" value="NZ_LZLR01000227.1"/>
</dbReference>
<dbReference type="Proteomes" id="UP000093819">
    <property type="component" value="Unassembled WGS sequence"/>
</dbReference>
<gene>
    <name evidence="2" type="ORF">A5635_00370</name>
</gene>
<proteinExistence type="predicted"/>
<reference evidence="2 3" key="1">
    <citation type="submission" date="2016-06" db="EMBL/GenBank/DDBJ databases">
        <authorList>
            <person name="Kjaerup R.B."/>
            <person name="Dalgaard T.S."/>
            <person name="Juul-Madsen H.R."/>
        </authorList>
    </citation>
    <scope>NUCLEOTIDE SEQUENCE [LARGE SCALE GENOMIC DNA]</scope>
    <source>
        <strain evidence="2 3">1245335.1</strain>
    </source>
</reference>
<protein>
    <submittedName>
        <fullName evidence="2">Uncharacterized protein</fullName>
    </submittedName>
</protein>
<feature type="region of interest" description="Disordered" evidence="1">
    <location>
        <begin position="1"/>
        <end position="103"/>
    </location>
</feature>
<feature type="compositionally biased region" description="Polar residues" evidence="1">
    <location>
        <begin position="128"/>
        <end position="139"/>
    </location>
</feature>
<evidence type="ECO:0000313" key="2">
    <source>
        <dbReference type="EMBL" id="OBK15096.1"/>
    </source>
</evidence>
<sequence>MVKGGTTLAKQPPKQAPAEEERGSMARPPWLPGEKKRRRVQLGRGKRSDTDQEIGDEGASDRVANGHGPVTDEDATVVAPAPQQATPSPTPQPDAPDEARPKRVAVPFDRIRRLQQLDAATPAAITHSDVTPSTMTRAR</sequence>
<organism evidence="2 3">
    <name type="scientific">Mycobacterium asiaticum</name>
    <dbReference type="NCBI Taxonomy" id="1790"/>
    <lineage>
        <taxon>Bacteria</taxon>
        <taxon>Bacillati</taxon>
        <taxon>Actinomycetota</taxon>
        <taxon>Actinomycetes</taxon>
        <taxon>Mycobacteriales</taxon>
        <taxon>Mycobacteriaceae</taxon>
        <taxon>Mycobacterium</taxon>
    </lineage>
</organism>
<comment type="caution">
    <text evidence="2">The sequence shown here is derived from an EMBL/GenBank/DDBJ whole genome shotgun (WGS) entry which is preliminary data.</text>
</comment>
<feature type="compositionally biased region" description="Basic residues" evidence="1">
    <location>
        <begin position="35"/>
        <end position="45"/>
    </location>
</feature>
<feature type="compositionally biased region" description="Low complexity" evidence="1">
    <location>
        <begin position="76"/>
        <end position="87"/>
    </location>
</feature>
<dbReference type="EMBL" id="LZLR01000227">
    <property type="protein sequence ID" value="OBK15096.1"/>
    <property type="molecule type" value="Genomic_DNA"/>
</dbReference>
<evidence type="ECO:0000256" key="1">
    <source>
        <dbReference type="SAM" id="MobiDB-lite"/>
    </source>
</evidence>
<name>A0A1A3MZY8_MYCAS</name>
<dbReference type="OrthoDB" id="10021173at2"/>
<feature type="region of interest" description="Disordered" evidence="1">
    <location>
        <begin position="115"/>
        <end position="139"/>
    </location>
</feature>
<evidence type="ECO:0000313" key="3">
    <source>
        <dbReference type="Proteomes" id="UP000093819"/>
    </source>
</evidence>
<dbReference type="AlphaFoldDB" id="A0A1A3MZY8"/>
<accession>A0A1A3MZY8</accession>